<sequence>MKDKGEESKEMFAKYCKNKLMGFETKGRDFHAQIYVNTLRLKKRLDRKEIVQPRHGPVTSNRGGGGVASAKKKKHMHVNSHRIFPKP</sequence>
<proteinExistence type="predicted"/>
<dbReference type="AlphaFoldDB" id="W2T568"/>
<reference evidence="3" key="1">
    <citation type="journal article" date="2014" name="Nat. Genet.">
        <title>Genome of the human hookworm Necator americanus.</title>
        <authorList>
            <person name="Tang Y.T."/>
            <person name="Gao X."/>
            <person name="Rosa B.A."/>
            <person name="Abubucker S."/>
            <person name="Hallsworth-Pepin K."/>
            <person name="Martin J."/>
            <person name="Tyagi R."/>
            <person name="Heizer E."/>
            <person name="Zhang X."/>
            <person name="Bhonagiri-Palsikar V."/>
            <person name="Minx P."/>
            <person name="Warren W.C."/>
            <person name="Wang Q."/>
            <person name="Zhan B."/>
            <person name="Hotez P.J."/>
            <person name="Sternberg P.W."/>
            <person name="Dougall A."/>
            <person name="Gaze S.T."/>
            <person name="Mulvenna J."/>
            <person name="Sotillo J."/>
            <person name="Ranganathan S."/>
            <person name="Rabelo E.M."/>
            <person name="Wilson R.K."/>
            <person name="Felgner P.L."/>
            <person name="Bethony J."/>
            <person name="Hawdon J.M."/>
            <person name="Gasser R.B."/>
            <person name="Loukas A."/>
            <person name="Mitreva M."/>
        </authorList>
    </citation>
    <scope>NUCLEOTIDE SEQUENCE [LARGE SCALE GENOMIC DNA]</scope>
</reference>
<evidence type="ECO:0000313" key="3">
    <source>
        <dbReference type="Proteomes" id="UP000053676"/>
    </source>
</evidence>
<dbReference type="Proteomes" id="UP000053676">
    <property type="component" value="Unassembled WGS sequence"/>
</dbReference>
<dbReference type="KEGG" id="nai:NECAME_11756"/>
<name>W2T568_NECAM</name>
<evidence type="ECO:0000256" key="1">
    <source>
        <dbReference type="SAM" id="MobiDB-lite"/>
    </source>
</evidence>
<keyword evidence="3" id="KW-1185">Reference proteome</keyword>
<evidence type="ECO:0000313" key="2">
    <source>
        <dbReference type="EMBL" id="ETN76301.1"/>
    </source>
</evidence>
<gene>
    <name evidence="2" type="ORF">NECAME_11756</name>
</gene>
<feature type="compositionally biased region" description="Basic residues" evidence="1">
    <location>
        <begin position="70"/>
        <end position="87"/>
    </location>
</feature>
<organism evidence="2 3">
    <name type="scientific">Necator americanus</name>
    <name type="common">Human hookworm</name>
    <dbReference type="NCBI Taxonomy" id="51031"/>
    <lineage>
        <taxon>Eukaryota</taxon>
        <taxon>Metazoa</taxon>
        <taxon>Ecdysozoa</taxon>
        <taxon>Nematoda</taxon>
        <taxon>Chromadorea</taxon>
        <taxon>Rhabditida</taxon>
        <taxon>Rhabditina</taxon>
        <taxon>Rhabditomorpha</taxon>
        <taxon>Strongyloidea</taxon>
        <taxon>Ancylostomatidae</taxon>
        <taxon>Bunostominae</taxon>
        <taxon>Necator</taxon>
    </lineage>
</organism>
<accession>W2T568</accession>
<feature type="region of interest" description="Disordered" evidence="1">
    <location>
        <begin position="53"/>
        <end position="87"/>
    </location>
</feature>
<dbReference type="EMBL" id="KI660235">
    <property type="protein sequence ID" value="ETN76301.1"/>
    <property type="molecule type" value="Genomic_DNA"/>
</dbReference>
<protein>
    <submittedName>
        <fullName evidence="2">Uncharacterized protein</fullName>
    </submittedName>
</protein>